<dbReference type="FunFam" id="3.30.70.270:FF:000001">
    <property type="entry name" value="Diguanylate cyclase domain protein"/>
    <property type="match status" value="1"/>
</dbReference>
<dbReference type="Gene3D" id="3.30.70.270">
    <property type="match status" value="1"/>
</dbReference>
<dbReference type="Proteomes" id="UP000198461">
    <property type="component" value="Unassembled WGS sequence"/>
</dbReference>
<keyword evidence="6" id="KW-1133">Transmembrane helix</keyword>
<dbReference type="InterPro" id="IPR000160">
    <property type="entry name" value="GGDEF_dom"/>
</dbReference>
<feature type="domain" description="GGDEF" evidence="7">
    <location>
        <begin position="349"/>
        <end position="486"/>
    </location>
</feature>
<evidence type="ECO:0000256" key="3">
    <source>
        <dbReference type="ARBA" id="ARBA00034247"/>
    </source>
</evidence>
<comment type="cofactor">
    <cofactor evidence="1">
        <name>Mg(2+)</name>
        <dbReference type="ChEBI" id="CHEBI:18420"/>
    </cofactor>
</comment>
<evidence type="ECO:0000256" key="6">
    <source>
        <dbReference type="SAM" id="Phobius"/>
    </source>
</evidence>
<feature type="compositionally biased region" description="Basic and acidic residues" evidence="5">
    <location>
        <begin position="481"/>
        <end position="491"/>
    </location>
</feature>
<dbReference type="RefSeq" id="WP_084188168.1">
    <property type="nucleotide sequence ID" value="NZ_FSRE01000001.1"/>
</dbReference>
<keyword evidence="9" id="KW-1185">Reference proteome</keyword>
<evidence type="ECO:0000256" key="1">
    <source>
        <dbReference type="ARBA" id="ARBA00001946"/>
    </source>
</evidence>
<dbReference type="NCBIfam" id="TIGR00254">
    <property type="entry name" value="GGDEF"/>
    <property type="match status" value="1"/>
</dbReference>
<dbReference type="EC" id="2.7.7.65" evidence="2"/>
<dbReference type="EMBL" id="FSRE01000001">
    <property type="protein sequence ID" value="SIN70807.1"/>
    <property type="molecule type" value="Genomic_DNA"/>
</dbReference>
<evidence type="ECO:0000313" key="9">
    <source>
        <dbReference type="Proteomes" id="UP000198461"/>
    </source>
</evidence>
<evidence type="ECO:0000259" key="7">
    <source>
        <dbReference type="PROSITE" id="PS50887"/>
    </source>
</evidence>
<evidence type="ECO:0000313" key="8">
    <source>
        <dbReference type="EMBL" id="SIN70807.1"/>
    </source>
</evidence>
<dbReference type="Pfam" id="PF00990">
    <property type="entry name" value="GGDEF"/>
    <property type="match status" value="1"/>
</dbReference>
<dbReference type="OrthoDB" id="766410at2"/>
<dbReference type="PANTHER" id="PTHR45138">
    <property type="entry name" value="REGULATORY COMPONENTS OF SENSORY TRANSDUCTION SYSTEM"/>
    <property type="match status" value="1"/>
</dbReference>
<sequence length="501" mass="56637">MKSLTFNDRSLHLGAVTLMVLASTIAALVYQQDIHLYQTQQRQQTQILARNTAASIDYTLSRHATVLRAFASDHHQALTELVRAPENTALQHDLRKRLQRYMPGLFGFSIVDGRTGRFILQDDLFEGFIDQVCVSDIRKLIETGRHPVRVHPNPIRYHYDLVVPAQLGGKPYYLFASYTLTPFITLLKNHQIPGHSLYIVRRSPQGWLIEMTADHDRLNLFNAHKPVFLSPDLTAEAVFAPIPGTLWQVASVVDRQRLIDFKRKSAVHVLAFWGFITLTIVVLTLMLQQRLRQIRRQQLQLNEALRALQEKSDQLALQAKTDGLTGLANRRAFDEALRREWYRGARNQTPLSLIMIDIDHFKRWNDTLGHLAGDDILRSVAATLRQQVKRQTDLVARYGGEELAVLLPETPHDAACALAERIRQAVEALDKKNVTVPNGHLTVSIGVCTCIPDPDLPPDTTLIACADEALYRTKEGGRNRVECNHPPKCQDAEQSSTAQSE</sequence>
<organism evidence="8 9">
    <name type="scientific">Sulfurivirga caldicuralii</name>
    <dbReference type="NCBI Taxonomy" id="364032"/>
    <lineage>
        <taxon>Bacteria</taxon>
        <taxon>Pseudomonadati</taxon>
        <taxon>Pseudomonadota</taxon>
        <taxon>Gammaproteobacteria</taxon>
        <taxon>Thiotrichales</taxon>
        <taxon>Piscirickettsiaceae</taxon>
        <taxon>Sulfurivirga</taxon>
    </lineage>
</organism>
<keyword evidence="6" id="KW-0812">Transmembrane</keyword>
<dbReference type="CDD" id="cd01949">
    <property type="entry name" value="GGDEF"/>
    <property type="match status" value="1"/>
</dbReference>
<keyword evidence="4" id="KW-0175">Coiled coil</keyword>
<feature type="region of interest" description="Disordered" evidence="5">
    <location>
        <begin position="481"/>
        <end position="501"/>
    </location>
</feature>
<name>A0A1N6DJB2_9GAMM</name>
<dbReference type="GO" id="GO:0052621">
    <property type="term" value="F:diguanylate cyclase activity"/>
    <property type="evidence" value="ECO:0007669"/>
    <property type="project" value="UniProtKB-EC"/>
</dbReference>
<dbReference type="SMART" id="SM00267">
    <property type="entry name" value="GGDEF"/>
    <property type="match status" value="1"/>
</dbReference>
<feature type="coiled-coil region" evidence="4">
    <location>
        <begin position="291"/>
        <end position="318"/>
    </location>
</feature>
<dbReference type="SUPFAM" id="SSF55073">
    <property type="entry name" value="Nucleotide cyclase"/>
    <property type="match status" value="1"/>
</dbReference>
<dbReference type="PROSITE" id="PS50887">
    <property type="entry name" value="GGDEF"/>
    <property type="match status" value="1"/>
</dbReference>
<feature type="compositionally biased region" description="Polar residues" evidence="5">
    <location>
        <begin position="492"/>
        <end position="501"/>
    </location>
</feature>
<dbReference type="InterPro" id="IPR043128">
    <property type="entry name" value="Rev_trsase/Diguanyl_cyclase"/>
</dbReference>
<protein>
    <recommendedName>
        <fullName evidence="2">diguanylate cyclase</fullName>
        <ecNumber evidence="2">2.7.7.65</ecNumber>
    </recommendedName>
</protein>
<dbReference type="STRING" id="364032.SAMN05443662_0189"/>
<proteinExistence type="predicted"/>
<feature type="transmembrane region" description="Helical" evidence="6">
    <location>
        <begin position="266"/>
        <end position="287"/>
    </location>
</feature>
<gene>
    <name evidence="8" type="ORF">SAMN05443662_0189</name>
</gene>
<reference evidence="9" key="1">
    <citation type="submission" date="2016-11" db="EMBL/GenBank/DDBJ databases">
        <authorList>
            <person name="Varghese N."/>
            <person name="Submissions S."/>
        </authorList>
    </citation>
    <scope>NUCLEOTIDE SEQUENCE [LARGE SCALE GENOMIC DNA]</scope>
    <source>
        <strain evidence="9">DSM 17737</strain>
    </source>
</reference>
<dbReference type="GO" id="GO:1902201">
    <property type="term" value="P:negative regulation of bacterial-type flagellum-dependent cell motility"/>
    <property type="evidence" value="ECO:0007669"/>
    <property type="project" value="TreeGrafter"/>
</dbReference>
<accession>A0A1N6DJB2</accession>
<evidence type="ECO:0000256" key="4">
    <source>
        <dbReference type="SAM" id="Coils"/>
    </source>
</evidence>
<dbReference type="GO" id="GO:0043709">
    <property type="term" value="P:cell adhesion involved in single-species biofilm formation"/>
    <property type="evidence" value="ECO:0007669"/>
    <property type="project" value="TreeGrafter"/>
</dbReference>
<evidence type="ECO:0000256" key="2">
    <source>
        <dbReference type="ARBA" id="ARBA00012528"/>
    </source>
</evidence>
<keyword evidence="6" id="KW-0472">Membrane</keyword>
<evidence type="ECO:0000256" key="5">
    <source>
        <dbReference type="SAM" id="MobiDB-lite"/>
    </source>
</evidence>
<dbReference type="PANTHER" id="PTHR45138:SF9">
    <property type="entry name" value="DIGUANYLATE CYCLASE DGCM-RELATED"/>
    <property type="match status" value="1"/>
</dbReference>
<comment type="catalytic activity">
    <reaction evidence="3">
        <text>2 GTP = 3',3'-c-di-GMP + 2 diphosphate</text>
        <dbReference type="Rhea" id="RHEA:24898"/>
        <dbReference type="ChEBI" id="CHEBI:33019"/>
        <dbReference type="ChEBI" id="CHEBI:37565"/>
        <dbReference type="ChEBI" id="CHEBI:58805"/>
        <dbReference type="EC" id="2.7.7.65"/>
    </reaction>
</comment>
<dbReference type="GO" id="GO:0005886">
    <property type="term" value="C:plasma membrane"/>
    <property type="evidence" value="ECO:0007669"/>
    <property type="project" value="TreeGrafter"/>
</dbReference>
<dbReference type="InterPro" id="IPR029787">
    <property type="entry name" value="Nucleotide_cyclase"/>
</dbReference>
<dbReference type="AlphaFoldDB" id="A0A1N6DJB2"/>
<dbReference type="InterPro" id="IPR050469">
    <property type="entry name" value="Diguanylate_Cyclase"/>
</dbReference>